<dbReference type="Proteomes" id="UP000004994">
    <property type="component" value="Chromosome 7"/>
</dbReference>
<dbReference type="EnsemblPlants" id="Solyc07g025290.1.1">
    <property type="protein sequence ID" value="Solyc07g025290.1.1"/>
    <property type="gene ID" value="Solyc07g025290.1"/>
</dbReference>
<organism evidence="1">
    <name type="scientific">Solanum lycopersicum</name>
    <name type="common">Tomato</name>
    <name type="synonym">Lycopersicon esculentum</name>
    <dbReference type="NCBI Taxonomy" id="4081"/>
    <lineage>
        <taxon>Eukaryota</taxon>
        <taxon>Viridiplantae</taxon>
        <taxon>Streptophyta</taxon>
        <taxon>Embryophyta</taxon>
        <taxon>Tracheophyta</taxon>
        <taxon>Spermatophyta</taxon>
        <taxon>Magnoliopsida</taxon>
        <taxon>eudicotyledons</taxon>
        <taxon>Gunneridae</taxon>
        <taxon>Pentapetalae</taxon>
        <taxon>asterids</taxon>
        <taxon>lamiids</taxon>
        <taxon>Solanales</taxon>
        <taxon>Solanaceae</taxon>
        <taxon>Solanoideae</taxon>
        <taxon>Solaneae</taxon>
        <taxon>Solanum</taxon>
        <taxon>Solanum subgen. Lycopersicon</taxon>
    </lineage>
</organism>
<evidence type="ECO:0000313" key="1">
    <source>
        <dbReference type="EnsemblPlants" id="Solyc07g025290.1.1"/>
    </source>
</evidence>
<keyword evidence="2" id="KW-1185">Reference proteome</keyword>
<dbReference type="AlphaFoldDB" id="K4CD79"/>
<proteinExistence type="predicted"/>
<dbReference type="InParanoid" id="K4CD79"/>
<evidence type="ECO:0000313" key="2">
    <source>
        <dbReference type="Proteomes" id="UP000004994"/>
    </source>
</evidence>
<reference evidence="1" key="2">
    <citation type="submission" date="2015-06" db="UniProtKB">
        <authorList>
            <consortium name="EnsemblPlants"/>
        </authorList>
    </citation>
    <scope>IDENTIFICATION</scope>
    <source>
        <strain evidence="1">cv. Heinz 1706</strain>
    </source>
</reference>
<sequence>MFSPKKKFTILEGFRTSVFFNIVHDSDKFWLGRMGLARISECF</sequence>
<dbReference type="PaxDb" id="4081-Solyc07g025290.1.1"/>
<dbReference type="HOGENOM" id="CLU_3243177_0_0_1"/>
<protein>
    <submittedName>
        <fullName evidence="1">Uncharacterized protein</fullName>
    </submittedName>
</protein>
<dbReference type="Gramene" id="Solyc07g025290.1.1">
    <property type="protein sequence ID" value="Solyc07g025290.1.1"/>
    <property type="gene ID" value="Solyc07g025290.1"/>
</dbReference>
<name>K4CD79_SOLLC</name>
<reference evidence="1" key="1">
    <citation type="journal article" date="2012" name="Nature">
        <title>The tomato genome sequence provides insights into fleshy fruit evolution.</title>
        <authorList>
            <consortium name="Tomato Genome Consortium"/>
        </authorList>
    </citation>
    <scope>NUCLEOTIDE SEQUENCE [LARGE SCALE GENOMIC DNA]</scope>
    <source>
        <strain evidence="1">cv. Heinz 1706</strain>
    </source>
</reference>
<accession>K4CD79</accession>